<keyword evidence="5" id="KW-0479">Metal-binding</keyword>
<comment type="caution">
    <text evidence="14">The sequence shown here is derived from an EMBL/GenBank/DDBJ whole genome shotgun (WGS) entry which is preliminary data.</text>
</comment>
<evidence type="ECO:0000256" key="12">
    <source>
        <dbReference type="SAM" id="Phobius"/>
    </source>
</evidence>
<keyword evidence="7" id="KW-0862">Zinc</keyword>
<evidence type="ECO:0000256" key="2">
    <source>
        <dbReference type="ARBA" id="ARBA00022475"/>
    </source>
</evidence>
<keyword evidence="6" id="KW-0378">Hydrolase</keyword>
<keyword evidence="9" id="KW-0482">Metalloprotease</keyword>
<feature type="region of interest" description="Disordered" evidence="11">
    <location>
        <begin position="40"/>
        <end position="96"/>
    </location>
</feature>
<dbReference type="InterPro" id="IPR050083">
    <property type="entry name" value="HtpX_protease"/>
</dbReference>
<dbReference type="Gene3D" id="3.30.2010.10">
    <property type="entry name" value="Metalloproteases ('zincins'), catalytic domain"/>
    <property type="match status" value="1"/>
</dbReference>
<evidence type="ECO:0000313" key="15">
    <source>
        <dbReference type="Proteomes" id="UP000318288"/>
    </source>
</evidence>
<evidence type="ECO:0000256" key="7">
    <source>
        <dbReference type="ARBA" id="ARBA00022833"/>
    </source>
</evidence>
<protein>
    <submittedName>
        <fullName evidence="14">Heat shock protein HtpX</fullName>
    </submittedName>
</protein>
<keyword evidence="14" id="KW-0346">Stress response</keyword>
<dbReference type="OrthoDB" id="9789270at2"/>
<evidence type="ECO:0000259" key="13">
    <source>
        <dbReference type="Pfam" id="PF01435"/>
    </source>
</evidence>
<feature type="transmembrane region" description="Helical" evidence="12">
    <location>
        <begin position="191"/>
        <end position="217"/>
    </location>
</feature>
<keyword evidence="3" id="KW-0645">Protease</keyword>
<comment type="cofactor">
    <cofactor evidence="1">
        <name>Zn(2+)</name>
        <dbReference type="ChEBI" id="CHEBI:29105"/>
    </cofactor>
</comment>
<keyword evidence="15" id="KW-1185">Reference proteome</keyword>
<evidence type="ECO:0000256" key="4">
    <source>
        <dbReference type="ARBA" id="ARBA00022692"/>
    </source>
</evidence>
<name>A0A5C6FKT4_9BACT</name>
<feature type="domain" description="Peptidase M48" evidence="13">
    <location>
        <begin position="287"/>
        <end position="534"/>
    </location>
</feature>
<feature type="transmembrane region" description="Helical" evidence="12">
    <location>
        <begin position="237"/>
        <end position="267"/>
    </location>
</feature>
<keyword evidence="10 12" id="KW-0472">Membrane</keyword>
<evidence type="ECO:0000256" key="8">
    <source>
        <dbReference type="ARBA" id="ARBA00022989"/>
    </source>
</evidence>
<dbReference type="Proteomes" id="UP000318288">
    <property type="component" value="Unassembled WGS sequence"/>
</dbReference>
<feature type="compositionally biased region" description="Polar residues" evidence="11">
    <location>
        <begin position="48"/>
        <end position="78"/>
    </location>
</feature>
<evidence type="ECO:0000256" key="3">
    <source>
        <dbReference type="ARBA" id="ARBA00022670"/>
    </source>
</evidence>
<evidence type="ECO:0000256" key="1">
    <source>
        <dbReference type="ARBA" id="ARBA00001947"/>
    </source>
</evidence>
<dbReference type="Pfam" id="PF01435">
    <property type="entry name" value="Peptidase_M48"/>
    <property type="match status" value="1"/>
</dbReference>
<sequence length="591" mass="65033">MSETFQIACTECKQRLKVRQSARGKVVACPKCKTRVRIPLAKPDRPSYPSTPQANLPKQSRQQQSPPTAGALQPTNTPAPGKMASKDDEDLPVGKLLGSVSIPSPESFDFGAVPQTEAQHADQPDDFFGIAMPPAQATPFVAPKSRSATTPAIAPGSTPKAIQQDLSKVITQQLTGSIPNHRVSLGYRIGLSVNAVFMLMLPMAYLGLILLSIYGMYHYTFDVMPTMLQRLPRGRVAIIAMALYLTPIIAGITVIIFMIKPIFVAIIQPGDPRKRSINRENEPLLFELVDRICDVTGAPKPTRIDVDSEVNASASYGRGLRSLFSNDLVLTIGVPLVAGLNSREFAGVLAHEFGHFSQGAGMRASYLIRSINLWFARVVYQRDGLDEALDEAIAESENGFGLILLVAKLCVTLVRGVMWVFMMIAHATSCFLMRQMEFDADRYEAFVSGSDTFASTSRSMRLLGHAQHAAMIGLTDLIDKAVMIDDLPKMISVLERSMAQKSRQRILDGGENERTGLFDSHPCDAERVVAAAKWNAPGMWTVERPARDLFRHYDGLCRGVTQDFYRNQIGRLIDPNELQPVEQHLAGFSAW</sequence>
<reference evidence="14 15" key="1">
    <citation type="submission" date="2019-02" db="EMBL/GenBank/DDBJ databases">
        <title>Deep-cultivation of Planctomycetes and their phenomic and genomic characterization uncovers novel biology.</title>
        <authorList>
            <person name="Wiegand S."/>
            <person name="Jogler M."/>
            <person name="Boedeker C."/>
            <person name="Pinto D."/>
            <person name="Vollmers J."/>
            <person name="Rivas-Marin E."/>
            <person name="Kohn T."/>
            <person name="Peeters S.H."/>
            <person name="Heuer A."/>
            <person name="Rast P."/>
            <person name="Oberbeckmann S."/>
            <person name="Bunk B."/>
            <person name="Jeske O."/>
            <person name="Meyerdierks A."/>
            <person name="Storesund J.E."/>
            <person name="Kallscheuer N."/>
            <person name="Luecker S."/>
            <person name="Lage O.M."/>
            <person name="Pohl T."/>
            <person name="Merkel B.J."/>
            <person name="Hornburger P."/>
            <person name="Mueller R.-W."/>
            <person name="Bruemmer F."/>
            <person name="Labrenz M."/>
            <person name="Spormann A.M."/>
            <person name="Op Den Camp H."/>
            <person name="Overmann J."/>
            <person name="Amann R."/>
            <person name="Jetten M.S.M."/>
            <person name="Mascher T."/>
            <person name="Medema M.H."/>
            <person name="Devos D.P."/>
            <person name="Kaster A.-K."/>
            <person name="Ovreas L."/>
            <person name="Rohde M."/>
            <person name="Galperin M.Y."/>
            <person name="Jogler C."/>
        </authorList>
    </citation>
    <scope>NUCLEOTIDE SEQUENCE [LARGE SCALE GENOMIC DNA]</scope>
    <source>
        <strain evidence="14 15">Poly51</strain>
    </source>
</reference>
<gene>
    <name evidence="14" type="ORF">Poly51_06690</name>
</gene>
<dbReference type="GO" id="GO:0046872">
    <property type="term" value="F:metal ion binding"/>
    <property type="evidence" value="ECO:0007669"/>
    <property type="project" value="UniProtKB-KW"/>
</dbReference>
<dbReference type="PANTHER" id="PTHR43221:SF2">
    <property type="entry name" value="PROTEASE HTPX HOMOLOG"/>
    <property type="match status" value="1"/>
</dbReference>
<dbReference type="GO" id="GO:0006508">
    <property type="term" value="P:proteolysis"/>
    <property type="evidence" value="ECO:0007669"/>
    <property type="project" value="UniProtKB-KW"/>
</dbReference>
<keyword evidence="4 12" id="KW-0812">Transmembrane</keyword>
<evidence type="ECO:0000256" key="11">
    <source>
        <dbReference type="SAM" id="MobiDB-lite"/>
    </source>
</evidence>
<keyword evidence="2" id="KW-1003">Cell membrane</keyword>
<dbReference type="AlphaFoldDB" id="A0A5C6FKT4"/>
<dbReference type="RefSeq" id="WP_146454158.1">
    <property type="nucleotide sequence ID" value="NZ_SJPW01000001.1"/>
</dbReference>
<evidence type="ECO:0000256" key="5">
    <source>
        <dbReference type="ARBA" id="ARBA00022723"/>
    </source>
</evidence>
<keyword evidence="8 12" id="KW-1133">Transmembrane helix</keyword>
<dbReference type="InterPro" id="IPR001915">
    <property type="entry name" value="Peptidase_M48"/>
</dbReference>
<evidence type="ECO:0000256" key="10">
    <source>
        <dbReference type="ARBA" id="ARBA00023136"/>
    </source>
</evidence>
<organism evidence="14 15">
    <name type="scientific">Rubripirellula tenax</name>
    <dbReference type="NCBI Taxonomy" id="2528015"/>
    <lineage>
        <taxon>Bacteria</taxon>
        <taxon>Pseudomonadati</taxon>
        <taxon>Planctomycetota</taxon>
        <taxon>Planctomycetia</taxon>
        <taxon>Pirellulales</taxon>
        <taxon>Pirellulaceae</taxon>
        <taxon>Rubripirellula</taxon>
    </lineage>
</organism>
<proteinExistence type="predicted"/>
<dbReference type="PANTHER" id="PTHR43221">
    <property type="entry name" value="PROTEASE HTPX"/>
    <property type="match status" value="1"/>
</dbReference>
<dbReference type="EMBL" id="SJPW01000001">
    <property type="protein sequence ID" value="TWU60394.1"/>
    <property type="molecule type" value="Genomic_DNA"/>
</dbReference>
<accession>A0A5C6FKT4</accession>
<dbReference type="GO" id="GO:0004222">
    <property type="term" value="F:metalloendopeptidase activity"/>
    <property type="evidence" value="ECO:0007669"/>
    <property type="project" value="InterPro"/>
</dbReference>
<evidence type="ECO:0000313" key="14">
    <source>
        <dbReference type="EMBL" id="TWU60394.1"/>
    </source>
</evidence>
<evidence type="ECO:0000256" key="6">
    <source>
        <dbReference type="ARBA" id="ARBA00022801"/>
    </source>
</evidence>
<evidence type="ECO:0000256" key="9">
    <source>
        <dbReference type="ARBA" id="ARBA00023049"/>
    </source>
</evidence>
<dbReference type="CDD" id="cd07328">
    <property type="entry name" value="M48_Ste24p_like"/>
    <property type="match status" value="1"/>
</dbReference>